<evidence type="ECO:0000313" key="2">
    <source>
        <dbReference type="EMBL" id="MBA9007786.1"/>
    </source>
</evidence>
<dbReference type="Gene3D" id="3.40.50.150">
    <property type="entry name" value="Vaccinia Virus protein VP39"/>
    <property type="match status" value="1"/>
</dbReference>
<dbReference type="RefSeq" id="WP_182708237.1">
    <property type="nucleotide sequence ID" value="NZ_JACJII010000001.1"/>
</dbReference>
<dbReference type="InterPro" id="IPR006764">
    <property type="entry name" value="SAM_dep_MeTrfase_SAV2177_type"/>
</dbReference>
<reference evidence="2 3" key="1">
    <citation type="submission" date="2020-08" db="EMBL/GenBank/DDBJ databases">
        <title>Sequencing the genomes of 1000 actinobacteria strains.</title>
        <authorList>
            <person name="Klenk H.-P."/>
        </authorList>
    </citation>
    <scope>NUCLEOTIDE SEQUENCE [LARGE SCALE GENOMIC DNA]</scope>
    <source>
        <strain evidence="2 3">DSM 45823</strain>
    </source>
</reference>
<keyword evidence="3" id="KW-1185">Reference proteome</keyword>
<feature type="region of interest" description="Disordered" evidence="1">
    <location>
        <begin position="252"/>
        <end position="273"/>
    </location>
</feature>
<name>A0A7W3RCC5_9ACTN</name>
<protein>
    <recommendedName>
        <fullName evidence="4">SAM-dependent methyltransferase</fullName>
    </recommendedName>
</protein>
<dbReference type="Pfam" id="PF04672">
    <property type="entry name" value="Methyltransf_19"/>
    <property type="match status" value="1"/>
</dbReference>
<dbReference type="Proteomes" id="UP000539313">
    <property type="component" value="Unassembled WGS sequence"/>
</dbReference>
<evidence type="ECO:0008006" key="4">
    <source>
        <dbReference type="Google" id="ProtNLM"/>
    </source>
</evidence>
<dbReference type="PIRSF" id="PIRSF017393">
    <property type="entry name" value="MTase_SAV2177"/>
    <property type="match status" value="1"/>
</dbReference>
<comment type="caution">
    <text evidence="2">The sequence shown here is derived from an EMBL/GenBank/DDBJ whole genome shotgun (WGS) entry which is preliminary data.</text>
</comment>
<dbReference type="CDD" id="cd02440">
    <property type="entry name" value="AdoMet_MTases"/>
    <property type="match status" value="1"/>
</dbReference>
<dbReference type="SUPFAM" id="SSF53335">
    <property type="entry name" value="S-adenosyl-L-methionine-dependent methyltransferases"/>
    <property type="match status" value="1"/>
</dbReference>
<organism evidence="2 3">
    <name type="scientific">Thermomonospora cellulosilytica</name>
    <dbReference type="NCBI Taxonomy" id="1411118"/>
    <lineage>
        <taxon>Bacteria</taxon>
        <taxon>Bacillati</taxon>
        <taxon>Actinomycetota</taxon>
        <taxon>Actinomycetes</taxon>
        <taxon>Streptosporangiales</taxon>
        <taxon>Thermomonosporaceae</taxon>
        <taxon>Thermomonospora</taxon>
    </lineage>
</organism>
<dbReference type="AlphaFoldDB" id="A0A7W3RCC5"/>
<accession>A0A7W3RCC5</accession>
<sequence length="273" mass="30208">MSDNPDRTDWPPAELDFGKPTIARAYDALLGGKDNFEVDRQLADYACRHIPGLQESAIENRKVLVRGVRYLAREAGMDQFLDLGSGLPTVQNTHEVAQGENPDAKVVYVDIDPMVLVHGRALLANNPNTKVVTGDVAQPERILRHPDITGFLDFGRPVVIMLVGMLHYLSPEDCESVVSAYRNVMAPGSHLFMTSLVDTGLPAQQELARITRESLDKCWARTPEEIEHHFGDFELIEPGVTYTALWRPDEPVDPDDLTPGEQLGMAGIARKNG</sequence>
<gene>
    <name evidence="2" type="ORF">HNR21_006668</name>
</gene>
<dbReference type="InterPro" id="IPR029063">
    <property type="entry name" value="SAM-dependent_MTases_sf"/>
</dbReference>
<evidence type="ECO:0000256" key="1">
    <source>
        <dbReference type="SAM" id="MobiDB-lite"/>
    </source>
</evidence>
<evidence type="ECO:0000313" key="3">
    <source>
        <dbReference type="Proteomes" id="UP000539313"/>
    </source>
</evidence>
<proteinExistence type="predicted"/>
<dbReference type="EMBL" id="JACJII010000001">
    <property type="protein sequence ID" value="MBA9007786.1"/>
    <property type="molecule type" value="Genomic_DNA"/>
</dbReference>